<dbReference type="PROSITE" id="PS51154">
    <property type="entry name" value="MACRO"/>
    <property type="match status" value="1"/>
</dbReference>
<feature type="region of interest" description="Disordered" evidence="1">
    <location>
        <begin position="28"/>
        <end position="76"/>
    </location>
</feature>
<gene>
    <name evidence="4 5 6" type="primary">LOC108745172</name>
</gene>
<accession>A0A1W4XWH2</accession>
<dbReference type="RefSeq" id="XP_025836630.1">
    <property type="nucleotide sequence ID" value="XM_025980845.1"/>
</dbReference>
<feature type="compositionally biased region" description="Polar residues" evidence="1">
    <location>
        <begin position="187"/>
        <end position="196"/>
    </location>
</feature>
<dbReference type="InterPro" id="IPR043472">
    <property type="entry name" value="Macro_dom-like"/>
</dbReference>
<dbReference type="PANTHER" id="PTHR12521:SF0">
    <property type="entry name" value="ADP-RIBOSE GLYCOHYDROLASE OARD1"/>
    <property type="match status" value="1"/>
</dbReference>
<feature type="domain" description="Macro" evidence="2">
    <location>
        <begin position="309"/>
        <end position="464"/>
    </location>
</feature>
<dbReference type="InterPro" id="IPR050892">
    <property type="entry name" value="ADP-ribose_metab_enzymes"/>
</dbReference>
<dbReference type="Gene3D" id="3.40.220.10">
    <property type="entry name" value="Leucine Aminopeptidase, subunit E, domain 1"/>
    <property type="match status" value="1"/>
</dbReference>
<dbReference type="GO" id="GO:0140291">
    <property type="term" value="P:peptidyl-glutamate ADP-deribosylation"/>
    <property type="evidence" value="ECO:0007669"/>
    <property type="project" value="TreeGrafter"/>
</dbReference>
<evidence type="ECO:0000259" key="2">
    <source>
        <dbReference type="PROSITE" id="PS51154"/>
    </source>
</evidence>
<dbReference type="KEGG" id="apln:108745172"/>
<dbReference type="GeneID" id="108745172"/>
<dbReference type="SUPFAM" id="SSF52949">
    <property type="entry name" value="Macro domain-like"/>
    <property type="match status" value="1"/>
</dbReference>
<evidence type="ECO:0000313" key="6">
    <source>
        <dbReference type="RefSeq" id="XP_025836631.1"/>
    </source>
</evidence>
<sequence length="619" mass="71110">MGKNKNKKNRNSNNNASSAADVIASGVSFQHVSKEKLGKTKTKKDTVEHGTQSKTSKRSRNKNEIDQAVANEYGSEIEQSINLLEIDNKETNKSIDKYESHNDSTANTTVGILSQEHDANAAQDNNKMFVSISKSKNASTNDKDKNRRKASLDNGHKENEWRTSQYSASFHRTDESKNWRQEDTVHDYSSSNPSNSHNKESREKNYGGSKYKRSNNNKHSFGSNGNCRNEQSKTGNSNFNDEDDFLSKSNADYTKAKYDKYKDTQINRNLNYSDRHWSEIESSHKVLSKTLHYSNIQMLEKFVDDKKFHLWLQNNKDKFSCVTEVEGDLFDSSEDSCLAHCVAEDMSMGSGIAVSFRKNFKSVPYLLNQRQRSGGLAILEDKNRFIYYLVTKKHSKGKPTLSTLWSSLNKLRNHMVENNAMALSIPRIGCGLDRLEWCEVKHMIEYLFFETGINVTVYNLPKQSDIEDLSTKQQVRNCKVVHVDYSLIKIDEYTIIVYLCSEEGEKTEQIKTLDKKFKILSSYSNSRKTLGSVIRHEKGNYIVYGFVVKTKPNDNIDFMSFQKCIYELNSRNAKDRFDYVAIQEFSDPQDDLLFDKIINLMRNGLKYVDVYVCQPDMGD</sequence>
<dbReference type="Proteomes" id="UP000192223">
    <property type="component" value="Unplaced"/>
</dbReference>
<dbReference type="PANTHER" id="PTHR12521">
    <property type="entry name" value="PROTEIN C6ORF130"/>
    <property type="match status" value="1"/>
</dbReference>
<feature type="compositionally biased region" description="Basic and acidic residues" evidence="1">
    <location>
        <begin position="141"/>
        <end position="161"/>
    </location>
</feature>
<proteinExistence type="predicted"/>
<dbReference type="AlphaFoldDB" id="A0A1W4XWH2"/>
<dbReference type="CDD" id="cd02901">
    <property type="entry name" value="Macro_Poa1p-like"/>
    <property type="match status" value="1"/>
</dbReference>
<keyword evidence="3" id="KW-1185">Reference proteome</keyword>
<feature type="compositionally biased region" description="Basic and acidic residues" evidence="1">
    <location>
        <begin position="171"/>
        <end position="186"/>
    </location>
</feature>
<evidence type="ECO:0000313" key="5">
    <source>
        <dbReference type="RefSeq" id="XP_025836630.1"/>
    </source>
</evidence>
<dbReference type="RefSeq" id="XP_018336779.1">
    <property type="nucleotide sequence ID" value="XM_018481277.1"/>
</dbReference>
<feature type="region of interest" description="Disordered" evidence="1">
    <location>
        <begin position="134"/>
        <end position="245"/>
    </location>
</feature>
<feature type="compositionally biased region" description="Polar residues" evidence="1">
    <location>
        <begin position="217"/>
        <end position="239"/>
    </location>
</feature>
<name>A0A1W4XWH2_AGRPL</name>
<evidence type="ECO:0000313" key="3">
    <source>
        <dbReference type="Proteomes" id="UP000192223"/>
    </source>
</evidence>
<reference evidence="4 5" key="1">
    <citation type="submission" date="2025-04" db="UniProtKB">
        <authorList>
            <consortium name="RefSeq"/>
        </authorList>
    </citation>
    <scope>IDENTIFICATION</scope>
    <source>
        <tissue evidence="4 5">Entire body</tissue>
    </source>
</reference>
<dbReference type="InterPro" id="IPR002589">
    <property type="entry name" value="Macro_dom"/>
</dbReference>
<feature type="compositionally biased region" description="Basic and acidic residues" evidence="1">
    <location>
        <begin position="32"/>
        <end position="48"/>
    </location>
</feature>
<dbReference type="RefSeq" id="XP_025836631.1">
    <property type="nucleotide sequence ID" value="XM_025980846.1"/>
</dbReference>
<evidence type="ECO:0000313" key="4">
    <source>
        <dbReference type="RefSeq" id="XP_018336779.1"/>
    </source>
</evidence>
<protein>
    <submittedName>
        <fullName evidence="4 5">Uncharacterized protein LOC108745172 isoform X1</fullName>
    </submittedName>
</protein>
<evidence type="ECO:0000256" key="1">
    <source>
        <dbReference type="SAM" id="MobiDB-lite"/>
    </source>
</evidence>
<dbReference type="OrthoDB" id="2155246at2759"/>
<organism evidence="3 4">
    <name type="scientific">Agrilus planipennis</name>
    <name type="common">Emerald ash borer</name>
    <name type="synonym">Agrilus marcopoli</name>
    <dbReference type="NCBI Taxonomy" id="224129"/>
    <lineage>
        <taxon>Eukaryota</taxon>
        <taxon>Metazoa</taxon>
        <taxon>Ecdysozoa</taxon>
        <taxon>Arthropoda</taxon>
        <taxon>Hexapoda</taxon>
        <taxon>Insecta</taxon>
        <taxon>Pterygota</taxon>
        <taxon>Neoptera</taxon>
        <taxon>Endopterygota</taxon>
        <taxon>Coleoptera</taxon>
        <taxon>Polyphaga</taxon>
        <taxon>Elateriformia</taxon>
        <taxon>Buprestoidea</taxon>
        <taxon>Buprestidae</taxon>
        <taxon>Agrilinae</taxon>
        <taxon>Agrilus</taxon>
    </lineage>
</organism>